<evidence type="ECO:0000256" key="5">
    <source>
        <dbReference type="ARBA" id="ARBA00023193"/>
    </source>
</evidence>
<feature type="domain" description="Protein kinase" evidence="7">
    <location>
        <begin position="205"/>
        <end position="540"/>
    </location>
</feature>
<feature type="region of interest" description="Disordered" evidence="6">
    <location>
        <begin position="175"/>
        <end position="195"/>
    </location>
</feature>
<feature type="compositionally biased region" description="Pro residues" evidence="6">
    <location>
        <begin position="761"/>
        <end position="770"/>
    </location>
</feature>
<dbReference type="GO" id="GO:0004672">
    <property type="term" value="F:protein kinase activity"/>
    <property type="evidence" value="ECO:0007669"/>
    <property type="project" value="InterPro"/>
</dbReference>
<feature type="compositionally biased region" description="Polar residues" evidence="6">
    <location>
        <begin position="558"/>
        <end position="572"/>
    </location>
</feature>
<evidence type="ECO:0000313" key="8">
    <source>
        <dbReference type="EMBL" id="CAE7467112.1"/>
    </source>
</evidence>
<dbReference type="GO" id="GO:0005737">
    <property type="term" value="C:cytoplasm"/>
    <property type="evidence" value="ECO:0007669"/>
    <property type="project" value="TreeGrafter"/>
</dbReference>
<evidence type="ECO:0000256" key="1">
    <source>
        <dbReference type="ARBA" id="ARBA00022679"/>
    </source>
</evidence>
<dbReference type="InterPro" id="IPR000719">
    <property type="entry name" value="Prot_kinase_dom"/>
</dbReference>
<feature type="compositionally biased region" description="Pro residues" evidence="6">
    <location>
        <begin position="697"/>
        <end position="708"/>
    </location>
</feature>
<feature type="region of interest" description="Disordered" evidence="6">
    <location>
        <begin position="558"/>
        <end position="577"/>
    </location>
</feature>
<dbReference type="InterPro" id="IPR011009">
    <property type="entry name" value="Kinase-like_dom_sf"/>
</dbReference>
<feature type="compositionally biased region" description="Basic and acidic residues" evidence="6">
    <location>
        <begin position="615"/>
        <end position="633"/>
    </location>
</feature>
<feature type="region of interest" description="Disordered" evidence="6">
    <location>
        <begin position="60"/>
        <end position="79"/>
    </location>
</feature>
<evidence type="ECO:0000259" key="7">
    <source>
        <dbReference type="PROSITE" id="PS50011"/>
    </source>
</evidence>
<dbReference type="AlphaFoldDB" id="A0A812S6X9"/>
<feature type="compositionally biased region" description="Low complexity" evidence="6">
    <location>
        <begin position="685"/>
        <end position="696"/>
    </location>
</feature>
<keyword evidence="2" id="KW-0547">Nucleotide-binding</keyword>
<keyword evidence="5" id="KW-0652">Protein synthesis inhibitor</keyword>
<dbReference type="Gene3D" id="1.10.510.10">
    <property type="entry name" value="Transferase(Phosphotransferase) domain 1"/>
    <property type="match status" value="1"/>
</dbReference>
<dbReference type="PANTHER" id="PTHR11042">
    <property type="entry name" value="EUKARYOTIC TRANSLATION INITIATION FACTOR 2-ALPHA KINASE EIF2-ALPHA KINASE -RELATED"/>
    <property type="match status" value="1"/>
</dbReference>
<keyword evidence="4" id="KW-0067">ATP-binding</keyword>
<name>A0A812S6X9_9DINO</name>
<feature type="region of interest" description="Disordered" evidence="6">
    <location>
        <begin position="585"/>
        <end position="774"/>
    </location>
</feature>
<dbReference type="OrthoDB" id="423150at2759"/>
<feature type="compositionally biased region" description="Low complexity" evidence="6">
    <location>
        <begin position="642"/>
        <end position="654"/>
    </location>
</feature>
<dbReference type="PROSITE" id="PS50011">
    <property type="entry name" value="PROTEIN_KINASE_DOM"/>
    <property type="match status" value="1"/>
</dbReference>
<protein>
    <submittedName>
        <fullName evidence="8">MAP4K2 protein</fullName>
    </submittedName>
</protein>
<dbReference type="Proteomes" id="UP000604046">
    <property type="component" value="Unassembled WGS sequence"/>
</dbReference>
<feature type="compositionally biased region" description="Low complexity" evidence="6">
    <location>
        <begin position="63"/>
        <end position="74"/>
    </location>
</feature>
<evidence type="ECO:0000256" key="2">
    <source>
        <dbReference type="ARBA" id="ARBA00022741"/>
    </source>
</evidence>
<evidence type="ECO:0000256" key="3">
    <source>
        <dbReference type="ARBA" id="ARBA00022777"/>
    </source>
</evidence>
<feature type="compositionally biased region" description="Pro residues" evidence="6">
    <location>
        <begin position="655"/>
        <end position="665"/>
    </location>
</feature>
<keyword evidence="9" id="KW-1185">Reference proteome</keyword>
<dbReference type="EMBL" id="CAJNDS010002418">
    <property type="protein sequence ID" value="CAE7467112.1"/>
    <property type="molecule type" value="Genomic_DNA"/>
</dbReference>
<gene>
    <name evidence="8" type="primary">MAP4K2</name>
    <name evidence="8" type="ORF">SNAT2548_LOCUS26116</name>
</gene>
<organism evidence="8 9">
    <name type="scientific">Symbiodinium natans</name>
    <dbReference type="NCBI Taxonomy" id="878477"/>
    <lineage>
        <taxon>Eukaryota</taxon>
        <taxon>Sar</taxon>
        <taxon>Alveolata</taxon>
        <taxon>Dinophyceae</taxon>
        <taxon>Suessiales</taxon>
        <taxon>Symbiodiniaceae</taxon>
        <taxon>Symbiodinium</taxon>
    </lineage>
</organism>
<evidence type="ECO:0000256" key="6">
    <source>
        <dbReference type="SAM" id="MobiDB-lite"/>
    </source>
</evidence>
<evidence type="ECO:0000313" key="9">
    <source>
        <dbReference type="Proteomes" id="UP000604046"/>
    </source>
</evidence>
<sequence>MAPLPGVHPGVLPRSLGEDPVLSALQRYREAAGSTFHPLSEVEEPDEQAPFDDLATQRFAVRSSPSASSTSNGSPKCGLRPPVLPSEFHVLEEDVRQAICGFGAHGDWRDVLPTWLSWMNPWLEPTAPDLCGGLPKGPSGHFASGGSMTMVESPRFAKEAEERITSELVTSSSSGIGIKHAGLPSPPTSQVTKDGLTRPRVRRALEAIRELPDGLRSSVFDDLVIPEGVEQVVLGPLPDCAEEGLEIGEAFADYSEGWGLGKVCQGRVGETAALVVQLRLPKPLNSGQLRRLGALLRRGAVEASPRSDLVRPIGAVMPGDGSAGVWIAWERPGGSCSTISPLPIDLKQEPTRGLSWRLSVARQLCLAVDALHRSGKVHGSLSPRNVLVATTGDVSILEAGLVDALLEVDALREHDLLGALGLQFARYTAPEGWHVPRSGGSAADIFALGLILLEVMECCGQPNPECKSLQQLSAKMLPKRGHWQPQVKSRTFYDELPSATRNTIELCFHADPSKRPSAQELLFGLAAPPESEEQLPVSFLEFKNLLYGSDASDGLKSGSTAISGSSGKSQQDLDAVNAEVAEEQAAIPLVKPPRHMSWPSGPRPELRESPSLPGDRGHVPESEKSSEKSETSKQRLQRPSRAFSADDASSDCLPLKPPLPPPPPQLCEQQAKAKVRPNPLDDVTVPSEPGPVLSPLSPGPPPPPPPPLPREKAQISGPEASPPPSCSAPSRKSRPPSPPRQMPETRPEEALQVPCRRWDMSPPPPEPPRPSQAMPIEATPMTLWQMPVLYTPRPLNVGPMTKV</sequence>
<dbReference type="InterPro" id="IPR050339">
    <property type="entry name" value="CC_SR_Kinase"/>
</dbReference>
<dbReference type="InterPro" id="IPR001245">
    <property type="entry name" value="Ser-Thr/Tyr_kinase_cat_dom"/>
</dbReference>
<evidence type="ECO:0000256" key="4">
    <source>
        <dbReference type="ARBA" id="ARBA00022840"/>
    </source>
</evidence>
<keyword evidence="1" id="KW-0808">Transferase</keyword>
<proteinExistence type="predicted"/>
<dbReference type="SUPFAM" id="SSF56112">
    <property type="entry name" value="Protein kinase-like (PK-like)"/>
    <property type="match status" value="1"/>
</dbReference>
<dbReference type="Pfam" id="PF07714">
    <property type="entry name" value="PK_Tyr_Ser-Thr"/>
    <property type="match status" value="1"/>
</dbReference>
<accession>A0A812S6X9</accession>
<dbReference type="GO" id="GO:0005524">
    <property type="term" value="F:ATP binding"/>
    <property type="evidence" value="ECO:0007669"/>
    <property type="project" value="UniProtKB-KW"/>
</dbReference>
<reference evidence="8" key="1">
    <citation type="submission" date="2021-02" db="EMBL/GenBank/DDBJ databases">
        <authorList>
            <person name="Dougan E. K."/>
            <person name="Rhodes N."/>
            <person name="Thang M."/>
            <person name="Chan C."/>
        </authorList>
    </citation>
    <scope>NUCLEOTIDE SEQUENCE</scope>
</reference>
<dbReference type="GO" id="GO:0017148">
    <property type="term" value="P:negative regulation of translation"/>
    <property type="evidence" value="ECO:0007669"/>
    <property type="project" value="UniProtKB-KW"/>
</dbReference>
<comment type="caution">
    <text evidence="8">The sequence shown here is derived from an EMBL/GenBank/DDBJ whole genome shotgun (WGS) entry which is preliminary data.</text>
</comment>
<keyword evidence="3" id="KW-0418">Kinase</keyword>
<dbReference type="GO" id="GO:0005634">
    <property type="term" value="C:nucleus"/>
    <property type="evidence" value="ECO:0007669"/>
    <property type="project" value="TreeGrafter"/>
</dbReference>